<feature type="domain" description="Endonuclease/exonuclease/phosphatase" evidence="6">
    <location>
        <begin position="4"/>
        <end position="270"/>
    </location>
</feature>
<dbReference type="InterPro" id="IPR004808">
    <property type="entry name" value="AP_endonuc_1"/>
</dbReference>
<evidence type="ECO:0000313" key="7">
    <source>
        <dbReference type="EMBL" id="MBP1472797.1"/>
    </source>
</evidence>
<keyword evidence="3" id="KW-0479">Metal-binding</keyword>
<gene>
    <name evidence="7" type="ORF">J7I44_00660</name>
</gene>
<keyword evidence="7" id="KW-0255">Endonuclease</keyword>
<evidence type="ECO:0000256" key="5">
    <source>
        <dbReference type="ARBA" id="ARBA00022842"/>
    </source>
</evidence>
<sequence>MRIVSWNVENLAPWLAEGTSGLPDLHARLGSPDVLCLQEVRIRPQDQALVARMQAALPGFTCHASLNRDPHNGRFRGGRAYGVATWLRDGLEATPLRFPWDTEGRVIVSGLPALGMAIANVYAVNGTARPHWDTERDAPHGDRHQFKQRFIERLGEEMRVLQAGGMELVLIGDWNVSRTRQDTTPRLRTEEPHATARRRFNEEFVVGLGLIDAFRELHPDTRAYTWFHPRSRHRLDAARVDFALLGEGLLPRLAGAGIDDDPALRPGSDHAPLWVELCG</sequence>
<dbReference type="InterPro" id="IPR036691">
    <property type="entry name" value="Endo/exonu/phosph_ase_sf"/>
</dbReference>
<dbReference type="Proteomes" id="UP000823790">
    <property type="component" value="Unassembled WGS sequence"/>
</dbReference>
<dbReference type="SUPFAM" id="SSF56219">
    <property type="entry name" value="DNase I-like"/>
    <property type="match status" value="1"/>
</dbReference>
<name>A0ABS4DIB5_9GAMM</name>
<keyword evidence="8" id="KW-1185">Reference proteome</keyword>
<dbReference type="EMBL" id="JAGJRS010000002">
    <property type="protein sequence ID" value="MBP1472797.1"/>
    <property type="molecule type" value="Genomic_DNA"/>
</dbReference>
<dbReference type="GO" id="GO:0004519">
    <property type="term" value="F:endonuclease activity"/>
    <property type="evidence" value="ECO:0007669"/>
    <property type="project" value="UniProtKB-KW"/>
</dbReference>
<dbReference type="InterPro" id="IPR005135">
    <property type="entry name" value="Endo/exonuclease/phosphatase"/>
</dbReference>
<comment type="similarity">
    <text evidence="2">Belongs to the DNA repair enzymes AP/ExoA family.</text>
</comment>
<accession>A0ABS4DIB5</accession>
<keyword evidence="4" id="KW-0378">Hydrolase</keyword>
<keyword evidence="7" id="KW-0540">Nuclease</keyword>
<evidence type="ECO:0000256" key="2">
    <source>
        <dbReference type="ARBA" id="ARBA00007092"/>
    </source>
</evidence>
<protein>
    <submittedName>
        <fullName evidence="7">Endonuclease/exonuclease/phosphatase family protein</fullName>
    </submittedName>
</protein>
<evidence type="ECO:0000256" key="3">
    <source>
        <dbReference type="ARBA" id="ARBA00022723"/>
    </source>
</evidence>
<evidence type="ECO:0000313" key="8">
    <source>
        <dbReference type="Proteomes" id="UP000823790"/>
    </source>
</evidence>
<proteinExistence type="inferred from homology"/>
<dbReference type="PROSITE" id="PS51435">
    <property type="entry name" value="AP_NUCLEASE_F1_4"/>
    <property type="match status" value="1"/>
</dbReference>
<dbReference type="PANTHER" id="PTHR22748:SF6">
    <property type="entry name" value="DNA-(APURINIC OR APYRIMIDINIC SITE) ENDONUCLEASE"/>
    <property type="match status" value="1"/>
</dbReference>
<comment type="caution">
    <text evidence="7">The sequence shown here is derived from an EMBL/GenBank/DDBJ whole genome shotgun (WGS) entry which is preliminary data.</text>
</comment>
<evidence type="ECO:0000256" key="4">
    <source>
        <dbReference type="ARBA" id="ARBA00022801"/>
    </source>
</evidence>
<evidence type="ECO:0000256" key="1">
    <source>
        <dbReference type="ARBA" id="ARBA00001946"/>
    </source>
</evidence>
<evidence type="ECO:0000259" key="6">
    <source>
        <dbReference type="Pfam" id="PF03372"/>
    </source>
</evidence>
<dbReference type="Pfam" id="PF03372">
    <property type="entry name" value="Exo_endo_phos"/>
    <property type="match status" value="1"/>
</dbReference>
<comment type="cofactor">
    <cofactor evidence="1">
        <name>Mg(2+)</name>
        <dbReference type="ChEBI" id="CHEBI:18420"/>
    </cofactor>
</comment>
<reference evidence="7 8" key="1">
    <citation type="submission" date="2021-04" db="EMBL/GenBank/DDBJ databases">
        <authorList>
            <person name="Huq M.A."/>
        </authorList>
    </citation>
    <scope>NUCLEOTIDE SEQUENCE [LARGE SCALE GENOMIC DNA]</scope>
    <source>
        <strain evidence="7 8">MAH-13</strain>
    </source>
</reference>
<dbReference type="PANTHER" id="PTHR22748">
    <property type="entry name" value="AP ENDONUCLEASE"/>
    <property type="match status" value="1"/>
</dbReference>
<dbReference type="RefSeq" id="WP_209614532.1">
    <property type="nucleotide sequence ID" value="NZ_JAGJRS010000002.1"/>
</dbReference>
<dbReference type="Gene3D" id="3.60.10.10">
    <property type="entry name" value="Endonuclease/exonuclease/phosphatase"/>
    <property type="match status" value="1"/>
</dbReference>
<keyword evidence="5" id="KW-0460">Magnesium</keyword>
<organism evidence="7 8">
    <name type="scientific">Frateuria flava</name>
    <dbReference type="NCBI Taxonomy" id="2821489"/>
    <lineage>
        <taxon>Bacteria</taxon>
        <taxon>Pseudomonadati</taxon>
        <taxon>Pseudomonadota</taxon>
        <taxon>Gammaproteobacteria</taxon>
        <taxon>Lysobacterales</taxon>
        <taxon>Rhodanobacteraceae</taxon>
        <taxon>Frateuria</taxon>
    </lineage>
</organism>